<sequence length="989" mass="108612">MKTIFDSIPLDVSKRVLDLSQQDLNKLIRIFPNLTADEVTFPVRGGQTPTLYPGSWRRFPLQIAKTSKVVFDQLQFQVTDGGGNVSSVHDPTFDPANPHIVLLAGARSGTYTLLVLAPVLNQNPRIVGRLKFTVDGRRTAASGDGPPVWIDGIVKGLTSGQADWGEGGAGGPITQTYPEVKPALGAKRVLVLLVDTKSDRFSAAEATTMLANMRGALTDGIADTLGDNVTRSVRAFYEEMSYYVKGASPAIGLTIDGRVDGPISLSGMWEDYFPAEYTHDTGPDPTDPEPDPAKKKQIVTRRYYGTADHYQPIIDAVVDRNKTLAPNQQIDLQNVDILCLLIRTVRPTSPTDAFKCYWPRRQYVTMKIPAPVAGNPGATVDKDLDPFNLPDDWPTFSGNRTFEDTMSHEFGHSLGLGDLYGPTVFDVGPNDPTTGPFRNLWDFGANTWDTMAFEQPNPHFSMVSRLKLGWVLPQWLKRFNFHIKNDVDETFSISAVEKGPPAVGAFIGAEIRIGSNWNYYIEYRSHQPGQIGDVALPANDRVVCTDAIAQGFQVTSQRPEVMLLLNDPTIQSNGPILGPNQSYLEQDPNGNGKQLKISVLSIKNGLATVRVQYKVFGVDLGIRPWPASPDRPWQSPDIEVRNEKSKNDATYFNMAWTGQPNDVVAKITNSGTADAPNVAVNISVKDYNVGGDTPPVQLLAKVVKNVPAGATVEFTAHQWIPPKDGHFCIYVEILPYATAGPPLLVDMNPANNVAQSNYSTSNLAAASPTERTIATVKVGNPHDRPTVAYLILSQNNPFYRTYLSNRWIQLKAKEVREVTVMMESRLDWDEERQAFVPFMSAMELRALTAGPNAGELHRLLLHPNQVALTAYMPDPTTEHMHIIRLIGGAQMQVRSGRKVQIVGFDAHNNRASGRVQTAGHQKPVRSGQVIVIYSDGSKQAYLTLPVVDGSFATSSTVQGGGFQNFKQAQAYFIPNSLYGEAYSQIVPLK</sequence>
<organism evidence="2 3">
    <name type="scientific">Spirosoma arboris</name>
    <dbReference type="NCBI Taxonomy" id="2682092"/>
    <lineage>
        <taxon>Bacteria</taxon>
        <taxon>Pseudomonadati</taxon>
        <taxon>Bacteroidota</taxon>
        <taxon>Cytophagia</taxon>
        <taxon>Cytophagales</taxon>
        <taxon>Cytophagaceae</taxon>
        <taxon>Spirosoma</taxon>
    </lineage>
</organism>
<evidence type="ECO:0000313" key="3">
    <source>
        <dbReference type="Proteomes" id="UP000436006"/>
    </source>
</evidence>
<reference evidence="2 3" key="1">
    <citation type="submission" date="2019-12" db="EMBL/GenBank/DDBJ databases">
        <title>Spirosoma sp. HMF4905 genome sequencing and assembly.</title>
        <authorList>
            <person name="Kang H."/>
            <person name="Cha I."/>
            <person name="Kim H."/>
            <person name="Joh K."/>
        </authorList>
    </citation>
    <scope>NUCLEOTIDE SEQUENCE [LARGE SCALE GENOMIC DNA]</scope>
    <source>
        <strain evidence="2 3">HMF4905</strain>
    </source>
</reference>
<dbReference type="Proteomes" id="UP000436006">
    <property type="component" value="Unassembled WGS sequence"/>
</dbReference>
<proteinExistence type="predicted"/>
<dbReference type="AlphaFoldDB" id="A0A7K1SQM4"/>
<comment type="caution">
    <text evidence="2">The sequence shown here is derived from an EMBL/GenBank/DDBJ whole genome shotgun (WGS) entry which is preliminary data.</text>
</comment>
<evidence type="ECO:0000256" key="1">
    <source>
        <dbReference type="SAM" id="MobiDB-lite"/>
    </source>
</evidence>
<dbReference type="SUPFAM" id="SSF55486">
    <property type="entry name" value="Metalloproteases ('zincins'), catalytic domain"/>
    <property type="match status" value="1"/>
</dbReference>
<dbReference type="RefSeq" id="WP_157590890.1">
    <property type="nucleotide sequence ID" value="NZ_WPIN01000031.1"/>
</dbReference>
<dbReference type="InterPro" id="IPR013783">
    <property type="entry name" value="Ig-like_fold"/>
</dbReference>
<accession>A0A7K1SQM4</accession>
<name>A0A7K1SQM4_9BACT</name>
<gene>
    <name evidence="2" type="ORF">GO755_39110</name>
</gene>
<keyword evidence="3" id="KW-1185">Reference proteome</keyword>
<evidence type="ECO:0008006" key="4">
    <source>
        <dbReference type="Google" id="ProtNLM"/>
    </source>
</evidence>
<feature type="region of interest" description="Disordered" evidence="1">
    <location>
        <begin position="276"/>
        <end position="295"/>
    </location>
</feature>
<evidence type="ECO:0000313" key="2">
    <source>
        <dbReference type="EMBL" id="MVM36089.1"/>
    </source>
</evidence>
<dbReference type="EMBL" id="WPIN01000031">
    <property type="protein sequence ID" value="MVM36089.1"/>
    <property type="molecule type" value="Genomic_DNA"/>
</dbReference>
<protein>
    <recommendedName>
        <fullName evidence="4">CARDB domain-containing protein</fullName>
    </recommendedName>
</protein>
<dbReference type="Gene3D" id="2.60.40.10">
    <property type="entry name" value="Immunoglobulins"/>
    <property type="match status" value="1"/>
</dbReference>